<protein>
    <submittedName>
        <fullName evidence="2">Uncharacterized protein</fullName>
    </submittedName>
</protein>
<feature type="region of interest" description="Disordered" evidence="1">
    <location>
        <begin position="123"/>
        <end position="155"/>
    </location>
</feature>
<keyword evidence="3" id="KW-1185">Reference proteome</keyword>
<name>A0ABS1L510_9ACTN</name>
<proteinExistence type="predicted"/>
<dbReference type="Proteomes" id="UP000636918">
    <property type="component" value="Unassembled WGS sequence"/>
</dbReference>
<feature type="compositionally biased region" description="Low complexity" evidence="1">
    <location>
        <begin position="123"/>
        <end position="134"/>
    </location>
</feature>
<dbReference type="EMBL" id="JAERSG010000001">
    <property type="protein sequence ID" value="MBL0746518.1"/>
    <property type="molecule type" value="Genomic_DNA"/>
</dbReference>
<evidence type="ECO:0000313" key="2">
    <source>
        <dbReference type="EMBL" id="MBL0746518.1"/>
    </source>
</evidence>
<sequence length="191" mass="20164">MSDGQLDLTREWHWGIAVVGDPAGHVPDVEPDRLVTVGGDTVVPCVRHAYDVGLDDDPATCTLHVRVLDDLDPPDRPVVCDVVLDTPSGEVTIGDADGEVPVHGLTGRTRLVVSAADVSAGGWTRSGSTWSSSDGPRDSENPVVVDGGNDNDRADTNLLRSRAAAQPLARLCSPTSSPVARMLDGYHRIVT</sequence>
<organism evidence="2 3">
    <name type="scientific">Nocardioides baculatus</name>
    <dbReference type="NCBI Taxonomy" id="2801337"/>
    <lineage>
        <taxon>Bacteria</taxon>
        <taxon>Bacillati</taxon>
        <taxon>Actinomycetota</taxon>
        <taxon>Actinomycetes</taxon>
        <taxon>Propionibacteriales</taxon>
        <taxon>Nocardioidaceae</taxon>
        <taxon>Nocardioides</taxon>
    </lineage>
</organism>
<evidence type="ECO:0000256" key="1">
    <source>
        <dbReference type="SAM" id="MobiDB-lite"/>
    </source>
</evidence>
<reference evidence="2 3" key="1">
    <citation type="submission" date="2021-01" db="EMBL/GenBank/DDBJ databases">
        <title>Genome seq and assembly of Nocardiodes sp. G10.</title>
        <authorList>
            <person name="Chhetri G."/>
        </authorList>
    </citation>
    <scope>NUCLEOTIDE SEQUENCE [LARGE SCALE GENOMIC DNA]</scope>
    <source>
        <strain evidence="2 3">G10</strain>
    </source>
</reference>
<accession>A0ABS1L510</accession>
<gene>
    <name evidence="2" type="ORF">JI751_02765</name>
</gene>
<comment type="caution">
    <text evidence="2">The sequence shown here is derived from an EMBL/GenBank/DDBJ whole genome shotgun (WGS) entry which is preliminary data.</text>
</comment>
<dbReference type="RefSeq" id="WP_201933111.1">
    <property type="nucleotide sequence ID" value="NZ_JAERSG010000001.1"/>
</dbReference>
<evidence type="ECO:0000313" key="3">
    <source>
        <dbReference type="Proteomes" id="UP000636918"/>
    </source>
</evidence>